<dbReference type="GO" id="GO:0000813">
    <property type="term" value="C:ESCRT I complex"/>
    <property type="evidence" value="ECO:0007669"/>
    <property type="project" value="InterPro"/>
</dbReference>
<feature type="region of interest" description="Disordered" evidence="1">
    <location>
        <begin position="342"/>
        <end position="361"/>
    </location>
</feature>
<feature type="region of interest" description="Disordered" evidence="1">
    <location>
        <begin position="25"/>
        <end position="216"/>
    </location>
</feature>
<feature type="compositionally biased region" description="Polar residues" evidence="1">
    <location>
        <begin position="201"/>
        <end position="216"/>
    </location>
</feature>
<feature type="region of interest" description="Disordered" evidence="1">
    <location>
        <begin position="379"/>
        <end position="452"/>
    </location>
</feature>
<feature type="compositionally biased region" description="Low complexity" evidence="1">
    <location>
        <begin position="141"/>
        <end position="150"/>
    </location>
</feature>
<feature type="domain" description="UBA" evidence="2">
    <location>
        <begin position="522"/>
        <end position="563"/>
    </location>
</feature>
<dbReference type="PANTHER" id="PTHR15960:SF5">
    <property type="entry name" value="LD44032P"/>
    <property type="match status" value="1"/>
</dbReference>
<dbReference type="PROSITE" id="PS50030">
    <property type="entry name" value="UBA"/>
    <property type="match status" value="1"/>
</dbReference>
<feature type="compositionally biased region" description="Low complexity" evidence="1">
    <location>
        <begin position="343"/>
        <end position="353"/>
    </location>
</feature>
<evidence type="ECO:0000313" key="3">
    <source>
        <dbReference type="EMBL" id="KAF0308592.1"/>
    </source>
</evidence>
<dbReference type="OrthoDB" id="2018023at2759"/>
<protein>
    <recommendedName>
        <fullName evidence="2">UBA domain-containing protein</fullName>
    </recommendedName>
</protein>
<dbReference type="InterPro" id="IPR015940">
    <property type="entry name" value="UBA"/>
</dbReference>
<feature type="compositionally biased region" description="Low complexity" evidence="1">
    <location>
        <begin position="160"/>
        <end position="174"/>
    </location>
</feature>
<proteinExistence type="predicted"/>
<dbReference type="Pfam" id="PF00627">
    <property type="entry name" value="UBA"/>
    <property type="match status" value="1"/>
</dbReference>
<evidence type="ECO:0000256" key="1">
    <source>
        <dbReference type="SAM" id="MobiDB-lite"/>
    </source>
</evidence>
<dbReference type="PANTHER" id="PTHR15960">
    <property type="entry name" value="LD44032P"/>
    <property type="match status" value="1"/>
</dbReference>
<accession>A0A6A4X2S0</accession>
<evidence type="ECO:0000259" key="2">
    <source>
        <dbReference type="PROSITE" id="PS50030"/>
    </source>
</evidence>
<dbReference type="GO" id="GO:0043162">
    <property type="term" value="P:ubiquitin-dependent protein catabolic process via the multivesicular body sorting pathway"/>
    <property type="evidence" value="ECO:0007669"/>
    <property type="project" value="InterPro"/>
</dbReference>
<dbReference type="SMART" id="SM00165">
    <property type="entry name" value="UBA"/>
    <property type="match status" value="2"/>
</dbReference>
<reference evidence="3 4" key="1">
    <citation type="submission" date="2019-07" db="EMBL/GenBank/DDBJ databases">
        <title>Draft genome assembly of a fouling barnacle, Amphibalanus amphitrite (Darwin, 1854): The first reference genome for Thecostraca.</title>
        <authorList>
            <person name="Kim W."/>
        </authorList>
    </citation>
    <scope>NUCLEOTIDE SEQUENCE [LARGE SCALE GENOMIC DNA]</scope>
    <source>
        <strain evidence="3">SNU_AA5</strain>
        <tissue evidence="3">Soma without cirri and trophi</tissue>
    </source>
</reference>
<feature type="compositionally biased region" description="Low complexity" evidence="1">
    <location>
        <begin position="397"/>
        <end position="411"/>
    </location>
</feature>
<dbReference type="Gene3D" id="1.20.120.1920">
    <property type="entry name" value="UBAP1 SOUBA domain"/>
    <property type="match status" value="1"/>
</dbReference>
<keyword evidence="4" id="KW-1185">Reference proteome</keyword>
<sequence>MITFELETKALHWVQERRRNLLSERAGRTERLHLKEQAQKRRREEQARRLAEEQEQRRRQEEEQLRREEQERLEEFRRKKQQANTAESTEATASGSDTASAAAAAPADAITANSTANASTTTNANATATAPAAAPSPPPVAADAPATVTNHVASTDPETAVDPAPALANAAVDPSHSHHSRAPGLDASSSAAAPVGRPAATPQTDARPSPTVISSNPFNPFAGAAAAMLQPQTWRHQQAAGASAQRPVSFNYRDFESQASDPFDSAELKTINDMEGASHHQYHAPAAAAASAGGYSFSGAYSPYPSAAYSRPAYSGAPAKPAVVETPPYRYPGGGYVPPAPAARPNSLAAEAPVPAPPQPDARQLQEFYARYYGPPAGAGARLRSSRSEPDLSEPTAAAADAGPDSDGGAARRTKSHTPPPAPSSGGAPPTQEWPWQRPERPAEPAPDPLHGLEPAVRARLQELAQMGFPLDRLRRLHTQFDGDEKQMIEFCLSAQRLEEAGHAPLAAERGLLECDGDLGRAADFLSSLTQLTGLGFPEQRAADALRRCDMNRDRALDMLVQR</sequence>
<evidence type="ECO:0000313" key="4">
    <source>
        <dbReference type="Proteomes" id="UP000440578"/>
    </source>
</evidence>
<dbReference type="SUPFAM" id="SSF46934">
    <property type="entry name" value="UBA-like"/>
    <property type="match status" value="1"/>
</dbReference>
<dbReference type="InterPro" id="IPR009060">
    <property type="entry name" value="UBA-like_sf"/>
</dbReference>
<dbReference type="GO" id="GO:0043130">
    <property type="term" value="F:ubiquitin binding"/>
    <property type="evidence" value="ECO:0007669"/>
    <property type="project" value="InterPro"/>
</dbReference>
<dbReference type="Proteomes" id="UP000440578">
    <property type="component" value="Unassembled WGS sequence"/>
</dbReference>
<name>A0A6A4X2S0_AMPAM</name>
<dbReference type="InterPro" id="IPR042575">
    <property type="entry name" value="UBAP1_C"/>
</dbReference>
<organism evidence="3 4">
    <name type="scientific">Amphibalanus amphitrite</name>
    <name type="common">Striped barnacle</name>
    <name type="synonym">Balanus amphitrite</name>
    <dbReference type="NCBI Taxonomy" id="1232801"/>
    <lineage>
        <taxon>Eukaryota</taxon>
        <taxon>Metazoa</taxon>
        <taxon>Ecdysozoa</taxon>
        <taxon>Arthropoda</taxon>
        <taxon>Crustacea</taxon>
        <taxon>Multicrustacea</taxon>
        <taxon>Cirripedia</taxon>
        <taxon>Thoracica</taxon>
        <taxon>Thoracicalcarea</taxon>
        <taxon>Balanomorpha</taxon>
        <taxon>Balanoidea</taxon>
        <taxon>Balanidae</taxon>
        <taxon>Amphibalaninae</taxon>
        <taxon>Amphibalanus</taxon>
    </lineage>
</organism>
<feature type="compositionally biased region" description="Low complexity" evidence="1">
    <location>
        <begin position="424"/>
        <end position="437"/>
    </location>
</feature>
<feature type="compositionally biased region" description="Low complexity" evidence="1">
    <location>
        <begin position="82"/>
        <end position="133"/>
    </location>
</feature>
<comment type="caution">
    <text evidence="3">The sequence shown here is derived from an EMBL/GenBank/DDBJ whole genome shotgun (WGS) entry which is preliminary data.</text>
</comment>
<gene>
    <name evidence="3" type="ORF">FJT64_020201</name>
</gene>
<feature type="compositionally biased region" description="Basic and acidic residues" evidence="1">
    <location>
        <begin position="25"/>
        <end position="77"/>
    </location>
</feature>
<dbReference type="AlphaFoldDB" id="A0A6A4X2S0"/>
<dbReference type="EMBL" id="VIIS01000477">
    <property type="protein sequence ID" value="KAF0308592.1"/>
    <property type="molecule type" value="Genomic_DNA"/>
</dbReference>
<dbReference type="InterPro" id="IPR038870">
    <property type="entry name" value="UBAP1"/>
</dbReference>